<reference evidence="3" key="1">
    <citation type="submission" date="2017-04" db="EMBL/GenBank/DDBJ databases">
        <authorList>
            <person name="Varghese N."/>
            <person name="Submissions S."/>
        </authorList>
    </citation>
    <scope>NUCLEOTIDE SEQUENCE [LARGE SCALE GENOMIC DNA]</scope>
    <source>
        <strain evidence="3">LMG 29540</strain>
    </source>
</reference>
<sequence length="153" mass="16834">MTLNLFTRSILALGTLAAVGLLSIGAQACNTSQNLPGQNIDLYFEKNSTQISTDQVLKLANWAIDMRLEYPVQEVLSIGGLAEASEKEPKKLAMQRADTARAMLMQFGLTRVPYDVRAGIYKPLEHLVEPPEKVRRVEIELSPGCPDNCCDGK</sequence>
<dbReference type="Gene3D" id="3.30.1330.60">
    <property type="entry name" value="OmpA-like domain"/>
    <property type="match status" value="1"/>
</dbReference>
<keyword evidence="3" id="KW-1185">Reference proteome</keyword>
<keyword evidence="1" id="KW-0732">Signal</keyword>
<evidence type="ECO:0000313" key="3">
    <source>
        <dbReference type="Proteomes" id="UP000193228"/>
    </source>
</evidence>
<dbReference type="EMBL" id="FXAT01000010">
    <property type="protein sequence ID" value="SMG57874.1"/>
    <property type="molecule type" value="Genomic_DNA"/>
</dbReference>
<gene>
    <name evidence="2" type="ORF">SAMN06265784_11091</name>
</gene>
<evidence type="ECO:0000256" key="1">
    <source>
        <dbReference type="SAM" id="SignalP"/>
    </source>
</evidence>
<feature type="chain" id="PRO_5013050065" description="OmpA family protein" evidence="1">
    <location>
        <begin position="29"/>
        <end position="153"/>
    </location>
</feature>
<evidence type="ECO:0000313" key="2">
    <source>
        <dbReference type="EMBL" id="SMG57874.1"/>
    </source>
</evidence>
<accession>A0A1X7LWI9</accession>
<dbReference type="InterPro" id="IPR036737">
    <property type="entry name" value="OmpA-like_sf"/>
</dbReference>
<organism evidence="2 3">
    <name type="scientific">Paraburkholderia susongensis</name>
    <dbReference type="NCBI Taxonomy" id="1515439"/>
    <lineage>
        <taxon>Bacteria</taxon>
        <taxon>Pseudomonadati</taxon>
        <taxon>Pseudomonadota</taxon>
        <taxon>Betaproteobacteria</taxon>
        <taxon>Burkholderiales</taxon>
        <taxon>Burkholderiaceae</taxon>
        <taxon>Paraburkholderia</taxon>
    </lineage>
</organism>
<dbReference type="RefSeq" id="WP_085488146.1">
    <property type="nucleotide sequence ID" value="NZ_FXAT01000010.1"/>
</dbReference>
<dbReference type="Proteomes" id="UP000193228">
    <property type="component" value="Unassembled WGS sequence"/>
</dbReference>
<protein>
    <recommendedName>
        <fullName evidence="4">OmpA family protein</fullName>
    </recommendedName>
</protein>
<feature type="signal peptide" evidence="1">
    <location>
        <begin position="1"/>
        <end position="28"/>
    </location>
</feature>
<proteinExistence type="predicted"/>
<evidence type="ECO:0008006" key="4">
    <source>
        <dbReference type="Google" id="ProtNLM"/>
    </source>
</evidence>
<name>A0A1X7LWI9_9BURK</name>
<dbReference type="OrthoDB" id="9132204at2"/>
<dbReference type="AlphaFoldDB" id="A0A1X7LWI9"/>